<keyword evidence="1" id="KW-0812">Transmembrane</keyword>
<keyword evidence="1" id="KW-1133">Transmembrane helix</keyword>
<organism evidence="2 3">
    <name type="scientific">Hibiscus sabdariffa</name>
    <name type="common">roselle</name>
    <dbReference type="NCBI Taxonomy" id="183260"/>
    <lineage>
        <taxon>Eukaryota</taxon>
        <taxon>Viridiplantae</taxon>
        <taxon>Streptophyta</taxon>
        <taxon>Embryophyta</taxon>
        <taxon>Tracheophyta</taxon>
        <taxon>Spermatophyta</taxon>
        <taxon>Magnoliopsida</taxon>
        <taxon>eudicotyledons</taxon>
        <taxon>Gunneridae</taxon>
        <taxon>Pentapetalae</taxon>
        <taxon>rosids</taxon>
        <taxon>malvids</taxon>
        <taxon>Malvales</taxon>
        <taxon>Malvaceae</taxon>
        <taxon>Malvoideae</taxon>
        <taxon>Hibiscus</taxon>
    </lineage>
</organism>
<evidence type="ECO:0000313" key="2">
    <source>
        <dbReference type="EMBL" id="KAK9026824.1"/>
    </source>
</evidence>
<feature type="transmembrane region" description="Helical" evidence="1">
    <location>
        <begin position="17"/>
        <end position="36"/>
    </location>
</feature>
<reference evidence="2 3" key="1">
    <citation type="journal article" date="2024" name="G3 (Bethesda)">
        <title>Genome assembly of Hibiscus sabdariffa L. provides insights into metabolisms of medicinal natural products.</title>
        <authorList>
            <person name="Kim T."/>
        </authorList>
    </citation>
    <scope>NUCLEOTIDE SEQUENCE [LARGE SCALE GENOMIC DNA]</scope>
    <source>
        <strain evidence="2">TK-2024</strain>
        <tissue evidence="2">Old leaves</tissue>
    </source>
</reference>
<keyword evidence="1" id="KW-0472">Membrane</keyword>
<sequence>MPCRSIVRISKSIVSHVAYIIGILSMLWAINIVVIFTRDFTRKYKGIHLLSKLNRCNITCAFHVLDLVCQRGNLSSKRRNAIKLLNSYLLVQPFMK</sequence>
<gene>
    <name evidence="2" type="ORF">V6N11_039657</name>
</gene>
<name>A0ABR2SPC2_9ROSI</name>
<dbReference type="EMBL" id="JBBPBN010000013">
    <property type="protein sequence ID" value="KAK9026824.1"/>
    <property type="molecule type" value="Genomic_DNA"/>
</dbReference>
<protein>
    <submittedName>
        <fullName evidence="2">Uncharacterized protein</fullName>
    </submittedName>
</protein>
<evidence type="ECO:0000313" key="3">
    <source>
        <dbReference type="Proteomes" id="UP001396334"/>
    </source>
</evidence>
<proteinExistence type="predicted"/>
<comment type="caution">
    <text evidence="2">The sequence shown here is derived from an EMBL/GenBank/DDBJ whole genome shotgun (WGS) entry which is preliminary data.</text>
</comment>
<dbReference type="Proteomes" id="UP001396334">
    <property type="component" value="Unassembled WGS sequence"/>
</dbReference>
<accession>A0ABR2SPC2</accession>
<evidence type="ECO:0000256" key="1">
    <source>
        <dbReference type="SAM" id="Phobius"/>
    </source>
</evidence>
<keyword evidence="3" id="KW-1185">Reference proteome</keyword>